<name>A0ABX0H477_9BACT</name>
<organism evidence="1 2">
    <name type="scientific">Cyclobacterium plantarum</name>
    <dbReference type="NCBI Taxonomy" id="2716263"/>
    <lineage>
        <taxon>Bacteria</taxon>
        <taxon>Pseudomonadati</taxon>
        <taxon>Bacteroidota</taxon>
        <taxon>Cytophagia</taxon>
        <taxon>Cytophagales</taxon>
        <taxon>Cyclobacteriaceae</taxon>
        <taxon>Cyclobacterium</taxon>
    </lineage>
</organism>
<evidence type="ECO:0000313" key="1">
    <source>
        <dbReference type="EMBL" id="NHE56230.1"/>
    </source>
</evidence>
<accession>A0ABX0H477</accession>
<dbReference type="EMBL" id="JAANYN010000002">
    <property type="protein sequence ID" value="NHE56230.1"/>
    <property type="molecule type" value="Genomic_DNA"/>
</dbReference>
<keyword evidence="2" id="KW-1185">Reference proteome</keyword>
<gene>
    <name evidence="1" type="ORF">G9Q97_05300</name>
</gene>
<reference evidence="1 2" key="1">
    <citation type="submission" date="2020-03" db="EMBL/GenBank/DDBJ databases">
        <title>Cyclobacterium plantarum sp. nov., a marine bacterium isolated from a coastal-marine wetland.</title>
        <authorList>
            <person name="Sanchez-Porro C."/>
            <person name="Ventosa A."/>
            <person name="Amoozegar M."/>
        </authorList>
    </citation>
    <scope>NUCLEOTIDE SEQUENCE [LARGE SCALE GENOMIC DNA]</scope>
    <source>
        <strain evidence="1 2">GBPx2</strain>
    </source>
</reference>
<proteinExistence type="predicted"/>
<comment type="caution">
    <text evidence="1">The sequence shown here is derived from an EMBL/GenBank/DDBJ whole genome shotgun (WGS) entry which is preliminary data.</text>
</comment>
<sequence length="99" mass="11394">MNHSDFIQSLQQEQVPKGLSVYLQSLWLDKKGKWDQAHGLIDTLGGEDAAWLHAYLHRKEGDQSNASYWYSRAAKSKPNISLEDEWEQLLVYFLERGGA</sequence>
<dbReference type="Proteomes" id="UP000649799">
    <property type="component" value="Unassembled WGS sequence"/>
</dbReference>
<protein>
    <submittedName>
        <fullName evidence="1">Uncharacterized protein</fullName>
    </submittedName>
</protein>
<evidence type="ECO:0000313" key="2">
    <source>
        <dbReference type="Proteomes" id="UP000649799"/>
    </source>
</evidence>
<dbReference type="RefSeq" id="WP_166143868.1">
    <property type="nucleotide sequence ID" value="NZ_JAANYN010000002.1"/>
</dbReference>